<evidence type="ECO:0000313" key="5">
    <source>
        <dbReference type="Proteomes" id="UP000194948"/>
    </source>
</evidence>
<keyword evidence="5" id="KW-1185">Reference proteome</keyword>
<evidence type="ECO:0000313" key="4">
    <source>
        <dbReference type="EMBL" id="WYK00923.1"/>
    </source>
</evidence>
<dbReference type="Proteomes" id="UP000194948">
    <property type="component" value="Chromosome"/>
</dbReference>
<feature type="signal peptide" evidence="2">
    <location>
        <begin position="1"/>
        <end position="35"/>
    </location>
</feature>
<dbReference type="RefSeq" id="WP_086314476.1">
    <property type="nucleotide sequence ID" value="NZ_CP147244.1"/>
</dbReference>
<name>A0AAQ3WCU8_9ENTE</name>
<accession>A0AAQ3WCU8</accession>
<dbReference type="Pfam" id="PF12245">
    <property type="entry name" value="Big_3_2"/>
    <property type="match status" value="1"/>
</dbReference>
<dbReference type="EMBL" id="CP147244">
    <property type="protein sequence ID" value="WYK00923.1"/>
    <property type="molecule type" value="Genomic_DNA"/>
</dbReference>
<dbReference type="InterPro" id="IPR046776">
    <property type="entry name" value="Pectate_lyase_5"/>
</dbReference>
<organism evidence="4 5">
    <name type="scientific">Candidatus Enterococcus palustris</name>
    <dbReference type="NCBI Taxonomy" id="1834189"/>
    <lineage>
        <taxon>Bacteria</taxon>
        <taxon>Bacillati</taxon>
        <taxon>Bacillota</taxon>
        <taxon>Bacilli</taxon>
        <taxon>Lactobacillales</taxon>
        <taxon>Enterococcaceae</taxon>
        <taxon>Enterococcus</taxon>
    </lineage>
</organism>
<feature type="domain" description="Ig-like" evidence="3">
    <location>
        <begin position="901"/>
        <end position="928"/>
    </location>
</feature>
<feature type="compositionally biased region" description="Polar residues" evidence="1">
    <location>
        <begin position="38"/>
        <end position="51"/>
    </location>
</feature>
<evidence type="ECO:0000259" key="3">
    <source>
        <dbReference type="Pfam" id="PF12245"/>
    </source>
</evidence>
<dbReference type="Pfam" id="PF20585">
    <property type="entry name" value="Pectate_lyase_5"/>
    <property type="match status" value="1"/>
</dbReference>
<gene>
    <name evidence="4" type="ORF">A5821_002049</name>
</gene>
<feature type="compositionally biased region" description="Polar residues" evidence="1">
    <location>
        <begin position="67"/>
        <end position="78"/>
    </location>
</feature>
<feature type="region of interest" description="Disordered" evidence="1">
    <location>
        <begin position="38"/>
        <end position="92"/>
    </location>
</feature>
<feature type="compositionally biased region" description="Basic and acidic residues" evidence="1">
    <location>
        <begin position="57"/>
        <end position="66"/>
    </location>
</feature>
<evidence type="ECO:0000256" key="1">
    <source>
        <dbReference type="SAM" id="MobiDB-lite"/>
    </source>
</evidence>
<evidence type="ECO:0000256" key="2">
    <source>
        <dbReference type="SAM" id="SignalP"/>
    </source>
</evidence>
<reference evidence="4" key="1">
    <citation type="submission" date="2017-05" db="EMBL/GenBank/DDBJ databases">
        <authorList>
            <consortium name="The Broad Institute Genomics Platform"/>
            <consortium name="The Broad Institute Genomic Center for Infectious Diseases"/>
            <person name="Earl A."/>
            <person name="Manson A."/>
            <person name="Schwartman J."/>
            <person name="Gilmore M."/>
            <person name="Abouelleil A."/>
            <person name="Cao P."/>
            <person name="Chapman S."/>
            <person name="Cusick C."/>
            <person name="Shea T."/>
            <person name="Young S."/>
            <person name="Neafsey D."/>
            <person name="Nusbaum C."/>
            <person name="Birren B."/>
        </authorList>
    </citation>
    <scope>NUCLEOTIDE SEQUENCE</scope>
    <source>
        <strain evidence="4">7F3_DIV0205</strain>
    </source>
</reference>
<feature type="chain" id="PRO_5042917059" description="Ig-like domain-containing protein" evidence="2">
    <location>
        <begin position="36"/>
        <end position="1621"/>
    </location>
</feature>
<reference evidence="4" key="2">
    <citation type="submission" date="2024-03" db="EMBL/GenBank/DDBJ databases">
        <title>The Genome Sequence of Enterococcus sp. DIV0205d.</title>
        <authorList>
            <consortium name="The Broad Institute Genomics Platform"/>
            <consortium name="The Broad Institute Microbial Omics Core"/>
            <consortium name="The Broad Institute Genomic Center for Infectious Diseases"/>
            <person name="Earl A."/>
            <person name="Manson A."/>
            <person name="Gilmore M."/>
            <person name="Schwartman J."/>
            <person name="Shea T."/>
            <person name="Abouelleil A."/>
            <person name="Cao P."/>
            <person name="Chapman S."/>
            <person name="Cusick C."/>
            <person name="Young S."/>
            <person name="Neafsey D."/>
            <person name="Nusbaum C."/>
            <person name="Birren B."/>
        </authorList>
    </citation>
    <scope>NUCLEOTIDE SEQUENCE</scope>
    <source>
        <strain evidence="4">7F3_DIV0205</strain>
    </source>
</reference>
<proteinExistence type="predicted"/>
<sequence>MKKVIAGKVTLLSTIGICAISLVAFQVFSSTQLKAQEESVSTDSSISQTEAVSKKQQKSDTSKVKETTTTSDSEQQPQLPVAKEVSTEDNTPEQTNIQAFNLATNGTGIVAKNIAKSLADIQTAGGDVEKLKQMIIKDSGAKAYGMSGGSVSDVTNQIQIDGLEGLESLSSNVLKEFHIKLKVPANVSGTTEDLSTEVIVYIGEVAKPKTWAELDAALRNSAITVIDVQNSMTNTRTSRNDINIGTARANYVLLGNGHSLDFIGDSYRWPTSTTAVHKAVVDNVNMYGGHYYGPITMWDENGAGSGITYRNVNYTGSQLTASFQAILRFEEKNVIKSVARSYTSYNGTTRSVADTNQSGLESHTLIFGKDTDTTIEVENGDGIILGSWYSNTNWAQSVQPSAILEENAVATIRTLGNTGESNSWQTAGGTIESAISIQRNGKIAVGKNASLNVETAEGTTRVPVRLGYQASTAQWVTSISVAEGGSFNVNVGGPIANSNSRAAIMLQQNSAINIADSAVMTINANNMTTGAPVIDMGSNSKFNVGTKGNVILNKNQGTGRTLQLSSGAQFEVKDEGEAHFKSDNEDNSTSSQIYAGNGSTFLIGNKGVFESVISHGSGRRNMLDFGSNTTFRFANAKQIDLDARGNPNVNIVNMTNPGTFLADVQEVSAWTKADALSPEPTYNWTPMYGVKVGYSGTTTSSVSGNSVTNAIQQSFLDNYRTENFSRVLYQYIPDVVIGLNTPGDNRNLPNGQKLTGVVNNFAAIQFYIVTDENDPSKDVLLTPPNVNSPVEGDTRKFHTIADGDGKYTYDIPDNVQLKAGQKIKAYGWLNGKDSFVIETVLDETAPTGESVEYHTAAGEVTPNANQFVANPQDTNPAPQNYRYEFNDETPQSKIDEWMQTQGEYTVKVDLFDEAGNKSTITSKLIVHDTLDKIDANDISVSATEINGLTLDQLKTYILQESKANAHKTVDGVQTSLTDKIEVSDLDGMSPTTTGGSYNVTLKVPAAMSGLGHDLIKVIKVTLRDETPPTGTGKLTIVPLGDSAFIQDEADLSKFLATWGDDYTEQNRITIRFADNTDFDALVANEGYNEFYLILTDEAGNDSVPVKVPIYVFDGQGGANSIKGTDFRVNRSDWDTNSTTEDILRNYVIEQGKIKAIEVNNAAIADITKDKTKVTIDTSGVGNKEEVPYPIVLTVNSNGEQKSVTIHVTFNDKTKPEGTGKFTFVDKEDVSAISNVADYTKFLTEWSDNVTAKEKISVTLKSGQDIAQVVSTIGPAYFYVTLADEAGNTTDVKVPIYVKDQNSIISDKYIIERNDFSIAAIDYPKTTAGILTMIRDKGQLQLFEINETSVTELNAEDIVITTGTLPGPPAAGQVPVDGDYAVTLSYGEGTSKAQGTLTVTISKSLDTLTVEFVDEKDLPIVGVAPVVITGNIGYPIDLTRDKDVKDALAAVAAKKYVLDKMPDNATGVIIKDGGTVVQYKFKGTLSIDSGPKVINFGTHNVSWKATVENNPDYDVPLVIWDNRATLTNWKLTVKLDHEMEISGTDHTLAEALKYKTATEEKTLTTDAQEILQHKHSSSGKYDVSSETWGPSKQGLRLEVLPGTVKQIGDYQANLTWRIEQTY</sequence>
<dbReference type="InterPro" id="IPR022038">
    <property type="entry name" value="Ig-like_bact"/>
</dbReference>
<keyword evidence="2" id="KW-0732">Signal</keyword>
<protein>
    <recommendedName>
        <fullName evidence="3">Ig-like domain-containing protein</fullName>
    </recommendedName>
</protein>